<organism evidence="2 3">
    <name type="scientific">Dendronalium phyllosphericum CENA369</name>
    <dbReference type="NCBI Taxonomy" id="1725256"/>
    <lineage>
        <taxon>Bacteria</taxon>
        <taxon>Bacillati</taxon>
        <taxon>Cyanobacteriota</taxon>
        <taxon>Cyanophyceae</taxon>
        <taxon>Nostocales</taxon>
        <taxon>Nostocaceae</taxon>
        <taxon>Dendronalium</taxon>
        <taxon>Dendronalium phyllosphericum</taxon>
    </lineage>
</organism>
<evidence type="ECO:0000259" key="1">
    <source>
        <dbReference type="Pfam" id="PF13449"/>
    </source>
</evidence>
<keyword evidence="3" id="KW-1185">Reference proteome</keyword>
<dbReference type="AlphaFoldDB" id="A0A8J7IAC8"/>
<evidence type="ECO:0000313" key="2">
    <source>
        <dbReference type="EMBL" id="MBH8574382.1"/>
    </source>
</evidence>
<dbReference type="SUPFAM" id="SSF75011">
    <property type="entry name" value="3-carboxy-cis,cis-mucoante lactonizing enzyme"/>
    <property type="match status" value="1"/>
</dbReference>
<protein>
    <submittedName>
        <fullName evidence="2">Esterase-like activity of phytase family protein</fullName>
    </submittedName>
</protein>
<comment type="caution">
    <text evidence="2">The sequence shown here is derived from an EMBL/GenBank/DDBJ whole genome shotgun (WGS) entry which is preliminary data.</text>
</comment>
<gene>
    <name evidence="2" type="ORF">I8752_15405</name>
</gene>
<dbReference type="EMBL" id="JAECZA010000069">
    <property type="protein sequence ID" value="MBH8574382.1"/>
    <property type="molecule type" value="Genomic_DNA"/>
</dbReference>
<dbReference type="Proteomes" id="UP000662314">
    <property type="component" value="Unassembled WGS sequence"/>
</dbReference>
<dbReference type="Gene3D" id="2.120.10.30">
    <property type="entry name" value="TolB, C-terminal domain"/>
    <property type="match status" value="1"/>
</dbReference>
<dbReference type="InterPro" id="IPR011042">
    <property type="entry name" value="6-blade_b-propeller_TolB-like"/>
</dbReference>
<dbReference type="InterPro" id="IPR013424">
    <property type="entry name" value="Ice-binding_C"/>
</dbReference>
<dbReference type="NCBIfam" id="TIGR02595">
    <property type="entry name" value="PEP_CTERM"/>
    <property type="match status" value="1"/>
</dbReference>
<sequence length="507" mass="54740">MIFARHWIFGLSLSLVSSVVTITGLANSARAISFVNDITIPADSKDLYEPSSSGANVNRLGFLSDLYYDRDNNVYYGLADRGPGGGVISYNTRVEKFSLDVDRNSGAISNFKILDTILFTQNGQNFNGLNPKQLNGNVAVLGKSFDPEGFVVAPNGNFYVSDEYGPSVYEFSPTGSFIRAFQTPSNLIPRQSDGTVNYVDGRPDITSGRQDNRGFEGVTLSPDGKKLYAVLQDALVNEGSPDGRRSRNLRLVEFDTATGHSTAQYIYQLESLADINDRIPGTADDFAANAQGRNIGVSAITALNDDEFLVLERDNRGVGVEDVSGKSPVASKRVYKISLTGATDVSGISLGGTNDVPSGVLPVDKSTSPFIDIAELLKAQGLVIPEKIESLAIGPQLADGSYAILLGTDNDFSVTQNDDDIQFDVCTDGSDDNPLDSGCPQGASLLPTYLYSFKASREELKGFVRPTKVPEPTTTAAIMVLGLSSFWLKRQFKPVEKRSFFKLKAKS</sequence>
<evidence type="ECO:0000313" key="3">
    <source>
        <dbReference type="Proteomes" id="UP000662314"/>
    </source>
</evidence>
<dbReference type="Pfam" id="PF13449">
    <property type="entry name" value="Phytase-like"/>
    <property type="match status" value="1"/>
</dbReference>
<dbReference type="RefSeq" id="WP_214433194.1">
    <property type="nucleotide sequence ID" value="NZ_CAWPUQ010000305.1"/>
</dbReference>
<name>A0A8J7IAC8_9NOST</name>
<dbReference type="PANTHER" id="PTHR37957">
    <property type="entry name" value="BLR7070 PROTEIN"/>
    <property type="match status" value="1"/>
</dbReference>
<accession>A0A8J7IAC8</accession>
<proteinExistence type="predicted"/>
<reference evidence="2 3" key="1">
    <citation type="journal article" date="2021" name="Int. J. Syst. Evol. Microbiol.">
        <title>Amazonocrinis nigriterrae gen. nov., sp. nov., Atlanticothrix silvestris gen. nov., sp. nov. and Dendronalium phyllosphericum gen. nov., sp. nov., nostocacean cyanobacteria from Brazilian environments.</title>
        <authorList>
            <person name="Alvarenga D.O."/>
            <person name="Andreote A.P.D."/>
            <person name="Branco L.H.Z."/>
            <person name="Delbaje E."/>
            <person name="Cruz R.B."/>
            <person name="Varani A.M."/>
            <person name="Fiore M.F."/>
        </authorList>
    </citation>
    <scope>NUCLEOTIDE SEQUENCE [LARGE SCALE GENOMIC DNA]</scope>
    <source>
        <strain evidence="2 3">CENA369</strain>
    </source>
</reference>
<dbReference type="InterPro" id="IPR027372">
    <property type="entry name" value="Phytase-like_dom"/>
</dbReference>
<dbReference type="PANTHER" id="PTHR37957:SF1">
    <property type="entry name" value="PHYTASE-LIKE DOMAIN-CONTAINING PROTEIN"/>
    <property type="match status" value="1"/>
</dbReference>
<feature type="domain" description="Phytase-like" evidence="1">
    <location>
        <begin position="59"/>
        <end position="412"/>
    </location>
</feature>